<dbReference type="PROSITE" id="PS00012">
    <property type="entry name" value="PHOSPHOPANTETHEINE"/>
    <property type="match status" value="1"/>
</dbReference>
<evidence type="ECO:0000256" key="1">
    <source>
        <dbReference type="ARBA" id="ARBA00022450"/>
    </source>
</evidence>
<dbReference type="Gene3D" id="3.30.300.30">
    <property type="match status" value="1"/>
</dbReference>
<proteinExistence type="predicted"/>
<dbReference type="PROSITE" id="PS00455">
    <property type="entry name" value="AMP_BINDING"/>
    <property type="match status" value="1"/>
</dbReference>
<evidence type="ECO:0000313" key="4">
    <source>
        <dbReference type="EMBL" id="MCC9020710.1"/>
    </source>
</evidence>
<dbReference type="InterPro" id="IPR000873">
    <property type="entry name" value="AMP-dep_synth/lig_dom"/>
</dbReference>
<keyword evidence="1" id="KW-0596">Phosphopantetheine</keyword>
<sequence length="617" mass="69443">EKHKQLFTFNDTTVAYPKDKTIVDLFEEQVAKTPDNIAIVFEDTELTYRELNERSNQLAHYLMDNYSIQPDDLIGIQLERSEWMIVAILGVLKSGGAYVPIDPEYPSSRKEYIVKDSAIALLITEAGFIYDIDYYEGDVFAIDVEFDSENYSSETVSKRDASDHLAYVIYTSGSTGNPKGVMVEHQAIVNTILSQITDFNVNSGSRALQFASFSFDASISETFIILLSGARLFIATELHRKDPDLLVSFIRSNAIDIATLSPSILNRIEISELTGLKTLITAGESAQYEKAIDYLKYGTYYNAYGPTEASICGTIFKLDYREKIVSDSIPIGKPIGNTQIYILNEKEELQAIGVVGEICIGGNGLARGYLNQEGLTREKFITNPIKAGERLYKTGDLGRWLPDGNIEFIGRKDDQVKIRGHRIELGEIEHALVKHEAVSQVVVLARENESAEKELVAYIVSNVEQNASDLRAYLKQSLPEYMLPSYFVQLEAIPLTTNGKIDKKSLPNPKGLRLMGCFEYVAPRNELEEDLVKIWEEVLQRDKIGILDDFYDLGLDSLKAMRLIALVHKKLNIDLKIIDILENTNIQNLGKKIILIKDILKLQQEGKTVTYKNKIEI</sequence>
<protein>
    <submittedName>
        <fullName evidence="4">Non-ribosomal peptide synthetase</fullName>
    </submittedName>
</protein>
<reference evidence="4" key="1">
    <citation type="submission" date="2021-11" db="EMBL/GenBank/DDBJ databases">
        <title>Description of novel Flavobacterium species.</title>
        <authorList>
            <person name="Saticioglu I.B."/>
            <person name="Ay H."/>
            <person name="Altun S."/>
            <person name="Duman M."/>
        </authorList>
    </citation>
    <scope>NUCLEOTIDE SEQUENCE</scope>
    <source>
        <strain evidence="4">F-126</strain>
    </source>
</reference>
<dbReference type="CDD" id="cd05930">
    <property type="entry name" value="A_NRPS"/>
    <property type="match status" value="1"/>
</dbReference>
<dbReference type="RefSeq" id="WP_230001549.1">
    <property type="nucleotide sequence ID" value="NZ_JAJJMN010000005.1"/>
</dbReference>
<dbReference type="PANTHER" id="PTHR45527:SF1">
    <property type="entry name" value="FATTY ACID SYNTHASE"/>
    <property type="match status" value="1"/>
</dbReference>
<evidence type="ECO:0000313" key="5">
    <source>
        <dbReference type="Proteomes" id="UP001430700"/>
    </source>
</evidence>
<dbReference type="Pfam" id="PF00501">
    <property type="entry name" value="AMP-binding"/>
    <property type="match status" value="1"/>
</dbReference>
<dbReference type="EMBL" id="JAJJMN010000005">
    <property type="protein sequence ID" value="MCC9020710.1"/>
    <property type="molecule type" value="Genomic_DNA"/>
</dbReference>
<feature type="domain" description="Carrier" evidence="3">
    <location>
        <begin position="522"/>
        <end position="597"/>
    </location>
</feature>
<dbReference type="InterPro" id="IPR006162">
    <property type="entry name" value="Ppantetheine_attach_site"/>
</dbReference>
<dbReference type="Pfam" id="PF13193">
    <property type="entry name" value="AMP-binding_C"/>
    <property type="match status" value="1"/>
</dbReference>
<dbReference type="InterPro" id="IPR020845">
    <property type="entry name" value="AMP-binding_CS"/>
</dbReference>
<dbReference type="PRINTS" id="PR00154">
    <property type="entry name" value="AMPBINDING"/>
</dbReference>
<keyword evidence="5" id="KW-1185">Reference proteome</keyword>
<keyword evidence="2" id="KW-0597">Phosphoprotein</keyword>
<dbReference type="SUPFAM" id="SSF47336">
    <property type="entry name" value="ACP-like"/>
    <property type="match status" value="1"/>
</dbReference>
<dbReference type="SUPFAM" id="SSF56801">
    <property type="entry name" value="Acetyl-CoA synthetase-like"/>
    <property type="match status" value="1"/>
</dbReference>
<dbReference type="InterPro" id="IPR010071">
    <property type="entry name" value="AA_adenyl_dom"/>
</dbReference>
<dbReference type="PROSITE" id="PS50075">
    <property type="entry name" value="CARRIER"/>
    <property type="match status" value="1"/>
</dbReference>
<dbReference type="InterPro" id="IPR009081">
    <property type="entry name" value="PP-bd_ACP"/>
</dbReference>
<dbReference type="Proteomes" id="UP001430700">
    <property type="component" value="Unassembled WGS sequence"/>
</dbReference>
<evidence type="ECO:0000259" key="3">
    <source>
        <dbReference type="PROSITE" id="PS50075"/>
    </source>
</evidence>
<dbReference type="InterPro" id="IPR025110">
    <property type="entry name" value="AMP-bd_C"/>
</dbReference>
<name>A0ABS8M7C8_9FLAO</name>
<dbReference type="InterPro" id="IPR045851">
    <property type="entry name" value="AMP-bd_C_sf"/>
</dbReference>
<accession>A0ABS8M7C8</accession>
<dbReference type="InterPro" id="IPR036736">
    <property type="entry name" value="ACP-like_sf"/>
</dbReference>
<organism evidence="4 5">
    <name type="scientific">Flavobacterium lipolyticum</name>
    <dbReference type="NCBI Taxonomy" id="2893754"/>
    <lineage>
        <taxon>Bacteria</taxon>
        <taxon>Pseudomonadati</taxon>
        <taxon>Bacteroidota</taxon>
        <taxon>Flavobacteriia</taxon>
        <taxon>Flavobacteriales</taxon>
        <taxon>Flavobacteriaceae</taxon>
        <taxon>Flavobacterium</taxon>
    </lineage>
</organism>
<dbReference type="PANTHER" id="PTHR45527">
    <property type="entry name" value="NONRIBOSOMAL PEPTIDE SYNTHETASE"/>
    <property type="match status" value="1"/>
</dbReference>
<gene>
    <name evidence="4" type="ORF">LNQ34_23355</name>
</gene>
<dbReference type="Pfam" id="PF00550">
    <property type="entry name" value="PP-binding"/>
    <property type="match status" value="1"/>
</dbReference>
<dbReference type="Gene3D" id="1.10.1200.10">
    <property type="entry name" value="ACP-like"/>
    <property type="match status" value="1"/>
</dbReference>
<evidence type="ECO:0000256" key="2">
    <source>
        <dbReference type="ARBA" id="ARBA00022553"/>
    </source>
</evidence>
<dbReference type="InterPro" id="IPR020459">
    <property type="entry name" value="AMP-binding"/>
</dbReference>
<dbReference type="Gene3D" id="3.40.50.980">
    <property type="match status" value="2"/>
</dbReference>
<feature type="non-terminal residue" evidence="4">
    <location>
        <position position="1"/>
    </location>
</feature>
<dbReference type="Gene3D" id="2.30.38.10">
    <property type="entry name" value="Luciferase, Domain 3"/>
    <property type="match status" value="1"/>
</dbReference>
<dbReference type="NCBIfam" id="TIGR01733">
    <property type="entry name" value="AA-adenyl-dom"/>
    <property type="match status" value="1"/>
</dbReference>
<comment type="caution">
    <text evidence="4">The sequence shown here is derived from an EMBL/GenBank/DDBJ whole genome shotgun (WGS) entry which is preliminary data.</text>
</comment>